<dbReference type="EMBL" id="JAAATX020000005">
    <property type="protein sequence ID" value="MBU9697824.1"/>
    <property type="molecule type" value="Genomic_DNA"/>
</dbReference>
<name>A0ABS6J238_9RHOB</name>
<feature type="chain" id="PRO_5045128772" evidence="1">
    <location>
        <begin position="24"/>
        <end position="106"/>
    </location>
</feature>
<proteinExistence type="predicted"/>
<evidence type="ECO:0000313" key="3">
    <source>
        <dbReference type="Proteomes" id="UP000731907"/>
    </source>
</evidence>
<comment type="caution">
    <text evidence="2">The sequence shown here is derived from an EMBL/GenBank/DDBJ whole genome shotgun (WGS) entry which is preliminary data.</text>
</comment>
<evidence type="ECO:0000313" key="2">
    <source>
        <dbReference type="EMBL" id="MBU9697824.1"/>
    </source>
</evidence>
<dbReference type="Proteomes" id="UP000731907">
    <property type="component" value="Unassembled WGS sequence"/>
</dbReference>
<accession>A0ABS6J238</accession>
<protein>
    <submittedName>
        <fullName evidence="2">Uncharacterized protein</fullName>
    </submittedName>
</protein>
<evidence type="ECO:0000256" key="1">
    <source>
        <dbReference type="SAM" id="SignalP"/>
    </source>
</evidence>
<reference evidence="2 3" key="1">
    <citation type="submission" date="2021-06" db="EMBL/GenBank/DDBJ databases">
        <title>Rhodobacteraceae bacterium strain HSP-20.</title>
        <authorList>
            <person name="Chen W.-M."/>
        </authorList>
    </citation>
    <scope>NUCLEOTIDE SEQUENCE [LARGE SCALE GENOMIC DNA]</scope>
    <source>
        <strain evidence="2 3">HSP-20</strain>
    </source>
</reference>
<dbReference type="RefSeq" id="WP_161761884.1">
    <property type="nucleotide sequence ID" value="NZ_JAAATX020000005.1"/>
</dbReference>
<organism evidence="2 3">
    <name type="scientific">Paragemmobacter amnigenus</name>
    <dbReference type="NCBI Taxonomy" id="2852097"/>
    <lineage>
        <taxon>Bacteria</taxon>
        <taxon>Pseudomonadati</taxon>
        <taxon>Pseudomonadota</taxon>
        <taxon>Alphaproteobacteria</taxon>
        <taxon>Rhodobacterales</taxon>
        <taxon>Paracoccaceae</taxon>
        <taxon>Paragemmobacter</taxon>
    </lineage>
</organism>
<feature type="signal peptide" evidence="1">
    <location>
        <begin position="1"/>
        <end position="23"/>
    </location>
</feature>
<sequence length="106" mass="11048">MFRPALLLPAFLLAAAPAGPAAAALSGFYDSATKIAAILDTEAVADLLRQAPIRSVENTGTTPDGQDEWTIRTQDCDLTVKLTAHPPAEGMVGMTTYTAEPLGSCD</sequence>
<keyword evidence="3" id="KW-1185">Reference proteome</keyword>
<gene>
    <name evidence="2" type="ORF">GU927_008180</name>
</gene>
<keyword evidence="1" id="KW-0732">Signal</keyword>